<protein>
    <submittedName>
        <fullName evidence="2">Uncharacterized protein</fullName>
    </submittedName>
</protein>
<proteinExistence type="predicted"/>
<feature type="compositionally biased region" description="Basic residues" evidence="1">
    <location>
        <begin position="1"/>
        <end position="29"/>
    </location>
</feature>
<dbReference type="EMBL" id="KV921608">
    <property type="protein sequence ID" value="ORE12777.1"/>
    <property type="molecule type" value="Genomic_DNA"/>
</dbReference>
<evidence type="ECO:0000256" key="1">
    <source>
        <dbReference type="SAM" id="MobiDB-lite"/>
    </source>
</evidence>
<organism evidence="2 3">
    <name type="scientific">Rhizopus microsporus</name>
    <dbReference type="NCBI Taxonomy" id="58291"/>
    <lineage>
        <taxon>Eukaryota</taxon>
        <taxon>Fungi</taxon>
        <taxon>Fungi incertae sedis</taxon>
        <taxon>Mucoromycota</taxon>
        <taxon>Mucoromycotina</taxon>
        <taxon>Mucoromycetes</taxon>
        <taxon>Mucorales</taxon>
        <taxon>Mucorineae</taxon>
        <taxon>Rhizopodaceae</taxon>
        <taxon>Rhizopus</taxon>
    </lineage>
</organism>
<evidence type="ECO:0000313" key="2">
    <source>
        <dbReference type="EMBL" id="ORE12777.1"/>
    </source>
</evidence>
<gene>
    <name evidence="2" type="ORF">BCV71DRAFT_81492</name>
</gene>
<accession>A0A1X0RL71</accession>
<evidence type="ECO:0000313" key="3">
    <source>
        <dbReference type="Proteomes" id="UP000242381"/>
    </source>
</evidence>
<sequence>MVESTKKHKKNKSKKGHKKNKKEGKKHSKTKSEGTMVSFTQDMSSKNVEDTVHAQAIPKTTLTVKVTKTMETAGPIQTADQHILIQTPKEFVPGHDLGNVGKIGVYQITHSSGTSSGPTVDIYWLCFLVVVILYYMRHQ</sequence>
<feature type="region of interest" description="Disordered" evidence="1">
    <location>
        <begin position="1"/>
        <end position="36"/>
    </location>
</feature>
<dbReference type="Proteomes" id="UP000242381">
    <property type="component" value="Unassembled WGS sequence"/>
</dbReference>
<reference evidence="2 3" key="1">
    <citation type="journal article" date="2016" name="Proc. Natl. Acad. Sci. U.S.A.">
        <title>Lipid metabolic changes in an early divergent fungus govern the establishment of a mutualistic symbiosis with endobacteria.</title>
        <authorList>
            <person name="Lastovetsky O.A."/>
            <person name="Gaspar M.L."/>
            <person name="Mondo S.J."/>
            <person name="LaButti K.M."/>
            <person name="Sandor L."/>
            <person name="Grigoriev I.V."/>
            <person name="Henry S.A."/>
            <person name="Pawlowska T.E."/>
        </authorList>
    </citation>
    <scope>NUCLEOTIDE SEQUENCE [LARGE SCALE GENOMIC DNA]</scope>
    <source>
        <strain evidence="2 3">ATCC 11559</strain>
    </source>
</reference>
<name>A0A1X0RL71_RHIZD</name>
<dbReference type="AlphaFoldDB" id="A0A1X0RL71"/>